<dbReference type="KEGG" id="maua:101835952"/>
<evidence type="ECO:0000256" key="6">
    <source>
        <dbReference type="ARBA" id="ARBA00022989"/>
    </source>
</evidence>
<dbReference type="RefSeq" id="XP_040594386.1">
    <property type="nucleotide sequence ID" value="XM_040738452.1"/>
</dbReference>
<organism evidence="13 14">
    <name type="scientific">Mesocricetus auratus</name>
    <name type="common">Golden hamster</name>
    <dbReference type="NCBI Taxonomy" id="10036"/>
    <lineage>
        <taxon>Eukaryota</taxon>
        <taxon>Metazoa</taxon>
        <taxon>Chordata</taxon>
        <taxon>Craniata</taxon>
        <taxon>Vertebrata</taxon>
        <taxon>Euteleostomi</taxon>
        <taxon>Mammalia</taxon>
        <taxon>Eutheria</taxon>
        <taxon>Euarchontoglires</taxon>
        <taxon>Glires</taxon>
        <taxon>Rodentia</taxon>
        <taxon>Myomorpha</taxon>
        <taxon>Muroidea</taxon>
        <taxon>Cricetidae</taxon>
        <taxon>Cricetinae</taxon>
        <taxon>Mesocricetus</taxon>
    </lineage>
</organism>
<feature type="signal peptide" evidence="11">
    <location>
        <begin position="1"/>
        <end position="23"/>
    </location>
</feature>
<dbReference type="SUPFAM" id="SSF49265">
    <property type="entry name" value="Fibronectin type III"/>
    <property type="match status" value="4"/>
</dbReference>
<evidence type="ECO:0000256" key="4">
    <source>
        <dbReference type="ARBA" id="ARBA00022729"/>
    </source>
</evidence>
<evidence type="ECO:0000256" key="2">
    <source>
        <dbReference type="ARBA" id="ARBA00008921"/>
    </source>
</evidence>
<dbReference type="AlphaFoldDB" id="A0A1U8C167"/>
<keyword evidence="6" id="KW-1133">Transmembrane helix</keyword>
<dbReference type="GO" id="GO:0004896">
    <property type="term" value="F:cytokine receptor activity"/>
    <property type="evidence" value="ECO:0007669"/>
    <property type="project" value="InterPro"/>
</dbReference>
<evidence type="ECO:0000256" key="8">
    <source>
        <dbReference type="ARBA" id="ARBA00023157"/>
    </source>
</evidence>
<gene>
    <name evidence="14 15 16 17" type="primary">Il12rb2</name>
</gene>
<feature type="domain" description="Fibronectin type-III" evidence="12">
    <location>
        <begin position="519"/>
        <end position="618"/>
    </location>
</feature>
<evidence type="ECO:0000256" key="7">
    <source>
        <dbReference type="ARBA" id="ARBA00023136"/>
    </source>
</evidence>
<feature type="domain" description="Fibronectin type-III" evidence="12">
    <location>
        <begin position="225"/>
        <end position="318"/>
    </location>
</feature>
<keyword evidence="5" id="KW-0677">Repeat</keyword>
<dbReference type="InterPro" id="IPR013783">
    <property type="entry name" value="Ig-like_fold"/>
</dbReference>
<dbReference type="GO" id="GO:0019955">
    <property type="term" value="F:cytokine binding"/>
    <property type="evidence" value="ECO:0007669"/>
    <property type="project" value="UniProtKB-ARBA"/>
</dbReference>
<feature type="chain" id="PRO_5044566552" evidence="11">
    <location>
        <begin position="24"/>
        <end position="860"/>
    </location>
</feature>
<feature type="domain" description="Fibronectin type-III" evidence="12">
    <location>
        <begin position="421"/>
        <end position="518"/>
    </location>
</feature>
<dbReference type="CDD" id="cd00063">
    <property type="entry name" value="FN3"/>
    <property type="match status" value="3"/>
</dbReference>
<dbReference type="GeneID" id="101835952"/>
<keyword evidence="13" id="KW-1185">Reference proteome</keyword>
<evidence type="ECO:0000313" key="16">
    <source>
        <dbReference type="RefSeq" id="XP_021086289.2"/>
    </source>
</evidence>
<name>A0A1U8C167_MESAU</name>
<evidence type="ECO:0000313" key="14">
    <source>
        <dbReference type="RefSeq" id="XP_012973207.3"/>
    </source>
</evidence>
<evidence type="ECO:0000256" key="11">
    <source>
        <dbReference type="SAM" id="SignalP"/>
    </source>
</evidence>
<reference evidence="14 15" key="1">
    <citation type="submission" date="2025-05" db="UniProtKB">
        <authorList>
            <consortium name="RefSeq"/>
        </authorList>
    </citation>
    <scope>IDENTIFICATION</scope>
    <source>
        <tissue evidence="14 15">Liver</tissue>
    </source>
</reference>
<dbReference type="GO" id="GO:0005886">
    <property type="term" value="C:plasma membrane"/>
    <property type="evidence" value="ECO:0007669"/>
    <property type="project" value="UniProtKB-ARBA"/>
</dbReference>
<dbReference type="Pfam" id="PF00041">
    <property type="entry name" value="fn3"/>
    <property type="match status" value="2"/>
</dbReference>
<evidence type="ECO:0000259" key="12">
    <source>
        <dbReference type="PROSITE" id="PS50853"/>
    </source>
</evidence>
<dbReference type="Pfam" id="PF06328">
    <property type="entry name" value="Lep_receptor_Ig"/>
    <property type="match status" value="1"/>
</dbReference>
<evidence type="ECO:0000313" key="17">
    <source>
        <dbReference type="RefSeq" id="XP_040594386.1"/>
    </source>
</evidence>
<keyword evidence="9 14" id="KW-0675">Receptor</keyword>
<dbReference type="eggNOG" id="ENOG502QRRE">
    <property type="taxonomic scope" value="Eukaryota"/>
</dbReference>
<protein>
    <submittedName>
        <fullName evidence="14 15">Interleukin-12 receptor subunit beta-2 isoform X1</fullName>
    </submittedName>
</protein>
<accession>A0A1U8C167</accession>
<dbReference type="RefSeq" id="XP_021086289.2">
    <property type="nucleotide sequence ID" value="XM_021230630.2"/>
</dbReference>
<dbReference type="SMART" id="SM00060">
    <property type="entry name" value="FN3"/>
    <property type="match status" value="4"/>
</dbReference>
<dbReference type="InterPro" id="IPR052672">
    <property type="entry name" value="Type1_Cytokine_Rcpt_Type2"/>
</dbReference>
<dbReference type="Gene3D" id="2.60.40.10">
    <property type="entry name" value="Immunoglobulins"/>
    <property type="match status" value="5"/>
</dbReference>
<dbReference type="RefSeq" id="XP_012973207.3">
    <property type="nucleotide sequence ID" value="XM_013117753.3"/>
</dbReference>
<evidence type="ECO:0000256" key="1">
    <source>
        <dbReference type="ARBA" id="ARBA00004479"/>
    </source>
</evidence>
<dbReference type="InterPro" id="IPR003529">
    <property type="entry name" value="Hematopoietin_rcpt_Gp130_CS"/>
</dbReference>
<evidence type="ECO:0000256" key="9">
    <source>
        <dbReference type="ARBA" id="ARBA00023170"/>
    </source>
</evidence>
<comment type="subcellular location">
    <subcellularLocation>
        <location evidence="1">Membrane</location>
        <topology evidence="1">Single-pass type I membrane protein</topology>
    </subcellularLocation>
</comment>
<evidence type="ECO:0000313" key="13">
    <source>
        <dbReference type="Proteomes" id="UP000886700"/>
    </source>
</evidence>
<evidence type="ECO:0000256" key="5">
    <source>
        <dbReference type="ARBA" id="ARBA00022737"/>
    </source>
</evidence>
<dbReference type="PANTHER" id="PTHR48423">
    <property type="entry name" value="INTERLEUKIN-27 RECEPTOR SUBUNIT ALPHA"/>
    <property type="match status" value="1"/>
</dbReference>
<evidence type="ECO:0000256" key="10">
    <source>
        <dbReference type="ARBA" id="ARBA00023180"/>
    </source>
</evidence>
<evidence type="ECO:0000313" key="15">
    <source>
        <dbReference type="RefSeq" id="XP_021086288.2"/>
    </source>
</evidence>
<dbReference type="InterPro" id="IPR036116">
    <property type="entry name" value="FN3_sf"/>
</dbReference>
<keyword evidence="3" id="KW-0812">Transmembrane</keyword>
<keyword evidence="4 11" id="KW-0732">Signal</keyword>
<keyword evidence="7" id="KW-0472">Membrane</keyword>
<dbReference type="Pfam" id="PF25552">
    <property type="entry name" value="LIFR_D4"/>
    <property type="match status" value="1"/>
</dbReference>
<comment type="similarity">
    <text evidence="2">Belongs to the type I cytokine receptor family. Type 2 subfamily.</text>
</comment>
<keyword evidence="10" id="KW-0325">Glycoprotein</keyword>
<dbReference type="PROSITE" id="PS50853">
    <property type="entry name" value="FN3"/>
    <property type="match status" value="3"/>
</dbReference>
<dbReference type="InterPro" id="IPR003961">
    <property type="entry name" value="FN3_dom"/>
</dbReference>
<sequence>MAHTVRECLLGLIFLFMWLLIKANIDACKRGTVTVKPSPVIPLGSAANISCSLHPKQGCLNHSGPNKLVLLKVDRIVHFHYGQSSTFQVTNLSLGMTLFVCRLDCSPGRYRVCGAEISVGVAPEPPRNLSCIQIGEHGMVTCTWDPGQDTHLKTHYTLQLTGPNNVTCQDQCRCQNCNHLNLGISLTSDLAESKFTVIVTAANGLGNSSSLPFMFTFLDIVRPLPPWDIRIDFLNASGSRCALQWKDEGQVVLNRLRYRPFNSRTWNMVNATNAKGRYGLQNLKPFTEYEFQISSKLHLSKGSWSDWSESLTTRTPEEEPVGTLDIWYMKQNISYNRQQISLFWKNLSPSEARGEILHYQVTLREVTRKITLQNITGHTSWTGIIPRVGAWTASVSAANSKGTSAPTHINIVDLCGTGLLAPYWVSAKSENMDNILVSWQPPRKAASAVQEYIVEWRALEPGSIMRFPPHWLRIPPYNTSALISENISPYVCYEIRVHALSEDQGGCSSVLGDSKHKAPLTGPHIIAIEEKKASVFISWSHIPVREQMGCLLHYRIYWKERDSTAQPQLCEIPYRHSQNSYPISSLQPGVTYVLWMTALSSAGESPQGNEREFCPQGKANWKAFVASSICIAIITVGIFSIRPFRQKVFAFLSALRPQWYSRTIPDPANSTWVKKYPIVEEKTQLPMDSLLIAWPTPEEPEPLIINEVLYQMAPVFRHPYCPKRGQGFKGHSTPKEDTTYIASSPQPIRTLTADTRQLVNLYKVLGSREPNSKLGNLTSNLTVTTGDYLPSQEGYLPSNIGDFPPHEDPPTDSLELEEHQHISLSIFASTSLRPLTFCGERLTLDQLKMGYDSLIMSNEA</sequence>
<dbReference type="PANTHER" id="PTHR48423:SF1">
    <property type="entry name" value="INTERLEUKIN-27 RECEPTOR SUBUNIT ALPHA"/>
    <property type="match status" value="1"/>
</dbReference>
<proteinExistence type="inferred from homology"/>
<evidence type="ECO:0000256" key="3">
    <source>
        <dbReference type="ARBA" id="ARBA00022692"/>
    </source>
</evidence>
<dbReference type="STRING" id="10036.ENSMAUP00000012578"/>
<dbReference type="InterPro" id="IPR010457">
    <property type="entry name" value="IgC2-like_lig-bd"/>
</dbReference>
<dbReference type="RefSeq" id="XP_021086288.2">
    <property type="nucleotide sequence ID" value="XM_021230629.2"/>
</dbReference>
<dbReference type="Proteomes" id="UP000886700">
    <property type="component" value="Unplaced"/>
</dbReference>
<dbReference type="PROSITE" id="PS01353">
    <property type="entry name" value="HEMATOPO_REC_L_F2"/>
    <property type="match status" value="1"/>
</dbReference>
<keyword evidence="8" id="KW-1015">Disulfide bond</keyword>